<keyword evidence="9 12" id="KW-0648">Protein biosynthesis</keyword>
<evidence type="ECO:0000256" key="10">
    <source>
        <dbReference type="ARBA" id="ARBA00023146"/>
    </source>
</evidence>
<evidence type="ECO:0000256" key="4">
    <source>
        <dbReference type="ARBA" id="ARBA00013782"/>
    </source>
</evidence>
<dbReference type="OrthoDB" id="10261385at2759"/>
<feature type="compositionally biased region" description="Basic residues" evidence="13">
    <location>
        <begin position="436"/>
        <end position="445"/>
    </location>
</feature>
<feature type="compositionally biased region" description="Basic and acidic residues" evidence="13">
    <location>
        <begin position="426"/>
        <end position="435"/>
    </location>
</feature>
<evidence type="ECO:0000313" key="14">
    <source>
        <dbReference type="EMBL" id="EZG68176.1"/>
    </source>
</evidence>
<dbReference type="GO" id="GO:0005524">
    <property type="term" value="F:ATP binding"/>
    <property type="evidence" value="ECO:0007669"/>
    <property type="project" value="UniProtKB-KW"/>
</dbReference>
<proteinExistence type="inferred from homology"/>
<keyword evidence="8 12" id="KW-0067">ATP-binding</keyword>
<keyword evidence="15" id="KW-1185">Reference proteome</keyword>
<dbReference type="Gene3D" id="3.40.50.620">
    <property type="entry name" value="HUPs"/>
    <property type="match status" value="1"/>
</dbReference>
<evidence type="ECO:0000256" key="5">
    <source>
        <dbReference type="ARBA" id="ARBA00022490"/>
    </source>
</evidence>
<dbReference type="Gene3D" id="1.10.240.10">
    <property type="entry name" value="Tyrosyl-Transfer RNA Synthetase"/>
    <property type="match status" value="1"/>
</dbReference>
<evidence type="ECO:0000256" key="11">
    <source>
        <dbReference type="ARBA" id="ARBA00030268"/>
    </source>
</evidence>
<dbReference type="FunFam" id="1.10.240.10:FF:000003">
    <property type="entry name" value="Tryptophan--tRNA ligase, cytoplasmic"/>
    <property type="match status" value="1"/>
</dbReference>
<gene>
    <name evidence="14" type="ORF">GNI_063960</name>
</gene>
<dbReference type="CDD" id="cd00806">
    <property type="entry name" value="TrpRS_core"/>
    <property type="match status" value="1"/>
</dbReference>
<keyword evidence="7 12" id="KW-0547">Nucleotide-binding</keyword>
<dbReference type="PRINTS" id="PR01039">
    <property type="entry name" value="TRNASYNTHTRP"/>
</dbReference>
<dbReference type="InterPro" id="IPR014729">
    <property type="entry name" value="Rossmann-like_a/b/a_fold"/>
</dbReference>
<dbReference type="PROSITE" id="PS00178">
    <property type="entry name" value="AA_TRNA_LIGASE_I"/>
    <property type="match status" value="1"/>
</dbReference>
<dbReference type="EC" id="6.1.1.2" evidence="3"/>
<evidence type="ECO:0000256" key="6">
    <source>
        <dbReference type="ARBA" id="ARBA00022598"/>
    </source>
</evidence>
<dbReference type="SUPFAM" id="SSF52374">
    <property type="entry name" value="Nucleotidylyl transferase"/>
    <property type="match status" value="1"/>
</dbReference>
<evidence type="ECO:0000256" key="13">
    <source>
        <dbReference type="SAM" id="MobiDB-lite"/>
    </source>
</evidence>
<comment type="similarity">
    <text evidence="2 12">Belongs to the class-I aminoacyl-tRNA synthetase family.</text>
</comment>
<dbReference type="GeneID" id="22912354"/>
<evidence type="ECO:0000313" key="15">
    <source>
        <dbReference type="Proteomes" id="UP000019763"/>
    </source>
</evidence>
<protein>
    <recommendedName>
        <fullName evidence="4">Tryptophan--tRNA ligase, cytoplasmic</fullName>
        <ecNumber evidence="3">6.1.1.2</ecNumber>
    </recommendedName>
    <alternativeName>
        <fullName evidence="11">Tryptophanyl-tRNA synthetase</fullName>
    </alternativeName>
</protein>
<dbReference type="InterPro" id="IPR002305">
    <property type="entry name" value="aa-tRNA-synth_Ic"/>
</dbReference>
<dbReference type="AlphaFoldDB" id="A0A023B836"/>
<sequence>MSSPGQSVHPEIKGESNGEEYSKVTPWEVQGGADGINYDRLVDQFGCEKLTPELIERFKKVTGTELHPFLRRGLFFAHRDLDTILKAKEEGKPFYLYTGRGPSSDSLHVGHLVPFMMIKWLQEVFDCPLVIQLTDDEKFLFKEGLSLEDCQEYGFENAKDILAVGFNAEKTFIFRDVDYIQDLYPTTLKIQKKTTFNQVKGIFGFNESTNIGSIMYPAIQCAPCFPSAFPRFLGDPSITSKCMRCLVPYAIDQDPYFRMTRDVAPRLGWEKNSSLISKFIPALHGSESKMSASGPNSAVFLTDTPKQIKTKINKYAFSGGKDTAEEQRKYGANLEVDVSYQYLKVFLDDDIELEDIGRKYSSGELLTGEIKAKLIQVLQDLVAKHQQARSKITNDVVRHYFNPDRPALRRQIEEACKVYLATSKNSDHKAEMKKDGKGKKTKSNHKQPDDE</sequence>
<dbReference type="GO" id="GO:0005737">
    <property type="term" value="C:cytoplasm"/>
    <property type="evidence" value="ECO:0007669"/>
    <property type="project" value="UniProtKB-SubCell"/>
</dbReference>
<reference evidence="14" key="1">
    <citation type="submission" date="2013-12" db="EMBL/GenBank/DDBJ databases">
        <authorList>
            <person name="Omoto C.K."/>
            <person name="Sibley D."/>
            <person name="Venepally P."/>
            <person name="Hadjithomas M."/>
            <person name="Karamycheva S."/>
            <person name="Brunk B."/>
            <person name="Roos D."/>
            <person name="Caler E."/>
            <person name="Lorenzi H."/>
        </authorList>
    </citation>
    <scope>NUCLEOTIDE SEQUENCE</scope>
</reference>
<dbReference type="InterPro" id="IPR002306">
    <property type="entry name" value="Trp-tRNA-ligase"/>
</dbReference>
<dbReference type="Pfam" id="PF00579">
    <property type="entry name" value="tRNA-synt_1b"/>
    <property type="match status" value="1"/>
</dbReference>
<feature type="compositionally biased region" description="Basic and acidic residues" evidence="13">
    <location>
        <begin position="10"/>
        <end position="22"/>
    </location>
</feature>
<organism evidence="14 15">
    <name type="scientific">Gregarina niphandrodes</name>
    <name type="common">Septate eugregarine</name>
    <dbReference type="NCBI Taxonomy" id="110365"/>
    <lineage>
        <taxon>Eukaryota</taxon>
        <taxon>Sar</taxon>
        <taxon>Alveolata</taxon>
        <taxon>Apicomplexa</taxon>
        <taxon>Conoidasida</taxon>
        <taxon>Gregarinasina</taxon>
        <taxon>Eugregarinorida</taxon>
        <taxon>Gregarinidae</taxon>
        <taxon>Gregarina</taxon>
    </lineage>
</organism>
<evidence type="ECO:0000256" key="2">
    <source>
        <dbReference type="ARBA" id="ARBA00005594"/>
    </source>
</evidence>
<dbReference type="GO" id="GO:0006436">
    <property type="term" value="P:tryptophanyl-tRNA aminoacylation"/>
    <property type="evidence" value="ECO:0007669"/>
    <property type="project" value="InterPro"/>
</dbReference>
<accession>A0A023B836</accession>
<dbReference type="GO" id="GO:0004830">
    <property type="term" value="F:tryptophan-tRNA ligase activity"/>
    <property type="evidence" value="ECO:0007669"/>
    <property type="project" value="UniProtKB-EC"/>
</dbReference>
<evidence type="ECO:0000256" key="8">
    <source>
        <dbReference type="ARBA" id="ARBA00022840"/>
    </source>
</evidence>
<dbReference type="NCBIfam" id="TIGR00233">
    <property type="entry name" value="trpS"/>
    <property type="match status" value="1"/>
</dbReference>
<evidence type="ECO:0000256" key="9">
    <source>
        <dbReference type="ARBA" id="ARBA00022917"/>
    </source>
</evidence>
<dbReference type="FunFam" id="3.40.50.620:FF:000033">
    <property type="entry name" value="tryptophan--tRNA ligase, cytoplasmic"/>
    <property type="match status" value="1"/>
</dbReference>
<evidence type="ECO:0000256" key="3">
    <source>
        <dbReference type="ARBA" id="ARBA00013161"/>
    </source>
</evidence>
<dbReference type="PANTHER" id="PTHR10055">
    <property type="entry name" value="TRYPTOPHANYL-TRNA SYNTHETASE"/>
    <property type="match status" value="1"/>
</dbReference>
<keyword evidence="10 12" id="KW-0030">Aminoacyl-tRNA synthetase</keyword>
<dbReference type="VEuPathDB" id="CryptoDB:GNI_063960"/>
<dbReference type="InterPro" id="IPR001412">
    <property type="entry name" value="aa-tRNA-synth_I_CS"/>
</dbReference>
<evidence type="ECO:0000256" key="7">
    <source>
        <dbReference type="ARBA" id="ARBA00022741"/>
    </source>
</evidence>
<comment type="subcellular location">
    <subcellularLocation>
        <location evidence="1">Cytoplasm</location>
    </subcellularLocation>
</comment>
<dbReference type="OMA" id="SIYHRFM"/>
<keyword evidence="6 12" id="KW-0436">Ligase</keyword>
<name>A0A023B836_GRENI</name>
<evidence type="ECO:0000256" key="12">
    <source>
        <dbReference type="RuleBase" id="RU363036"/>
    </source>
</evidence>
<feature type="region of interest" description="Disordered" evidence="13">
    <location>
        <begin position="426"/>
        <end position="451"/>
    </location>
</feature>
<dbReference type="RefSeq" id="XP_011130070.1">
    <property type="nucleotide sequence ID" value="XM_011131768.1"/>
</dbReference>
<feature type="region of interest" description="Disordered" evidence="13">
    <location>
        <begin position="1"/>
        <end position="23"/>
    </location>
</feature>
<dbReference type="PANTHER" id="PTHR10055:SF1">
    <property type="entry name" value="TRYPTOPHAN--TRNA LIGASE, CYTOPLASMIC"/>
    <property type="match status" value="1"/>
</dbReference>
<dbReference type="Proteomes" id="UP000019763">
    <property type="component" value="Unassembled WGS sequence"/>
</dbReference>
<keyword evidence="5" id="KW-0963">Cytoplasm</keyword>
<evidence type="ECO:0000256" key="1">
    <source>
        <dbReference type="ARBA" id="ARBA00004496"/>
    </source>
</evidence>
<comment type="caution">
    <text evidence="14">The sequence shown here is derived from an EMBL/GenBank/DDBJ whole genome shotgun (WGS) entry which is preliminary data.</text>
</comment>
<dbReference type="EMBL" id="AFNH02000482">
    <property type="protein sequence ID" value="EZG68176.1"/>
    <property type="molecule type" value="Genomic_DNA"/>
</dbReference>
<dbReference type="eggNOG" id="KOG2145">
    <property type="taxonomic scope" value="Eukaryota"/>
</dbReference>